<feature type="domain" description="Alpha-L-rhamnosidase six-hairpin glycosidase" evidence="6">
    <location>
        <begin position="473"/>
        <end position="808"/>
    </location>
</feature>
<dbReference type="AlphaFoldDB" id="A0A9X3F8W6"/>
<evidence type="ECO:0000259" key="6">
    <source>
        <dbReference type="Pfam" id="PF17389"/>
    </source>
</evidence>
<comment type="caution">
    <text evidence="8">The sequence shown here is derived from an EMBL/GenBank/DDBJ whole genome shotgun (WGS) entry which is preliminary data.</text>
</comment>
<keyword evidence="3 8" id="KW-0378">Hydrolase</keyword>
<dbReference type="Gene3D" id="2.60.120.260">
    <property type="entry name" value="Galactose-binding domain-like"/>
    <property type="match status" value="2"/>
</dbReference>
<dbReference type="InterPro" id="IPR008902">
    <property type="entry name" value="Rhamnosid_concanavalin"/>
</dbReference>
<dbReference type="Pfam" id="PF17389">
    <property type="entry name" value="Bac_rhamnosid6H"/>
    <property type="match status" value="1"/>
</dbReference>
<dbReference type="InterPro" id="IPR013737">
    <property type="entry name" value="Bac_rhamnosid_N"/>
</dbReference>
<accession>A0A9X3F8W6</accession>
<dbReference type="SUPFAM" id="SSF48208">
    <property type="entry name" value="Six-hairpin glycosidases"/>
    <property type="match status" value="1"/>
</dbReference>
<feature type="domain" description="Alpha-L-rhamnosidase C-terminal" evidence="7">
    <location>
        <begin position="821"/>
        <end position="883"/>
    </location>
</feature>
<feature type="domain" description="Alpha-L-rhamnosidase concanavalin-like" evidence="4">
    <location>
        <begin position="358"/>
        <end position="465"/>
    </location>
</feature>
<dbReference type="Pfam" id="PF17390">
    <property type="entry name" value="Bac_rhamnosid_C"/>
    <property type="match status" value="1"/>
</dbReference>
<dbReference type="InterPro" id="IPR008928">
    <property type="entry name" value="6-hairpin_glycosidase_sf"/>
</dbReference>
<dbReference type="InterPro" id="IPR035398">
    <property type="entry name" value="Bac_rhamnosid_C"/>
</dbReference>
<dbReference type="InterPro" id="IPR013783">
    <property type="entry name" value="Ig-like_fold"/>
</dbReference>
<dbReference type="Gene3D" id="2.60.420.10">
    <property type="entry name" value="Maltose phosphorylase, domain 3"/>
    <property type="match status" value="1"/>
</dbReference>
<dbReference type="EMBL" id="JAPOHD010000024">
    <property type="protein sequence ID" value="MCY1720956.1"/>
    <property type="molecule type" value="Genomic_DNA"/>
</dbReference>
<evidence type="ECO:0000256" key="1">
    <source>
        <dbReference type="ARBA" id="ARBA00001445"/>
    </source>
</evidence>
<dbReference type="Pfam" id="PF25788">
    <property type="entry name" value="Ig_Rha78A_N"/>
    <property type="match status" value="1"/>
</dbReference>
<organism evidence="8 9">
    <name type="scientific">Draconibacterium aestuarii</name>
    <dbReference type="NCBI Taxonomy" id="2998507"/>
    <lineage>
        <taxon>Bacteria</taxon>
        <taxon>Pseudomonadati</taxon>
        <taxon>Bacteroidota</taxon>
        <taxon>Bacteroidia</taxon>
        <taxon>Marinilabiliales</taxon>
        <taxon>Prolixibacteraceae</taxon>
        <taxon>Draconibacterium</taxon>
    </lineage>
</organism>
<protein>
    <recommendedName>
        <fullName evidence="2">alpha-L-rhamnosidase</fullName>
        <ecNumber evidence="2">3.2.1.40</ecNumber>
    </recommendedName>
</protein>
<dbReference type="PANTHER" id="PTHR33307:SF6">
    <property type="entry name" value="ALPHA-RHAMNOSIDASE (EUROFUNG)-RELATED"/>
    <property type="match status" value="1"/>
</dbReference>
<dbReference type="GO" id="GO:0005975">
    <property type="term" value="P:carbohydrate metabolic process"/>
    <property type="evidence" value="ECO:0007669"/>
    <property type="project" value="InterPro"/>
</dbReference>
<dbReference type="InterPro" id="IPR035396">
    <property type="entry name" value="Bac_rhamnosid6H"/>
</dbReference>
<evidence type="ECO:0000259" key="4">
    <source>
        <dbReference type="Pfam" id="PF05592"/>
    </source>
</evidence>
<evidence type="ECO:0000256" key="3">
    <source>
        <dbReference type="ARBA" id="ARBA00022801"/>
    </source>
</evidence>
<keyword evidence="9" id="KW-1185">Reference proteome</keyword>
<gene>
    <name evidence="8" type="ORF">OU798_11430</name>
</gene>
<reference evidence="8" key="1">
    <citation type="submission" date="2022-11" db="EMBL/GenBank/DDBJ databases">
        <title>Marilongibacter aestuarii gen. nov., sp. nov., isolated from tidal flat sediment.</title>
        <authorList>
            <person name="Jiayan W."/>
        </authorList>
    </citation>
    <scope>NUCLEOTIDE SEQUENCE</scope>
    <source>
        <strain evidence="8">Z1-6</strain>
    </source>
</reference>
<dbReference type="Pfam" id="PF08531">
    <property type="entry name" value="Bac_rhamnosid_N"/>
    <property type="match status" value="1"/>
</dbReference>
<dbReference type="PROSITE" id="PS51257">
    <property type="entry name" value="PROKAR_LIPOPROTEIN"/>
    <property type="match status" value="1"/>
</dbReference>
<evidence type="ECO:0000256" key="2">
    <source>
        <dbReference type="ARBA" id="ARBA00012652"/>
    </source>
</evidence>
<sequence length="935" mass="106612">MKNKRFLRLIFVSAVYFTLSFFFLGCNSTESFQPGDLKVEYLSNPMGIDTNKPRFSWKLHSDERNINQTAYQLIISESKEEIGKKIGRIWDSGKVASNETVNIEYNGKPLQSNTNYYWRVGVSIDDEKYTWSEPAFFHTGILDEEEWKAKWITIKDEITNQSPFLRKGFNVNKKIEQAVVYVTAVGFYEFFLNGEKVGDHVLDPGITDYRKTILYSTYDVTEQLQEGINVAGALLGNGAWNFIKTEGRWSWGRRGTSFGNPALWVQLMITYSDGSREMIVSDNTWKTAASPISFNNLYGGEDYDAREELSGWSTADFDDSDWQNAAIAEKPTGDLKSQMMPPIKVVQTLEPVKQTHPEPGVYLFDLGQNIAGWWRMEVEGEPGQVIRIRGAETLNDSLFSKTLEEGDKLSTKFRYHANTWTDYTIKSNKQEVYEPRFFYSGFRYIEVTSNDNKDLPGLKVTGRVVRSANEINGTFESSDSLLNQIHRAGVWSQMSNMQSYPTDCPHREKGAYNGDGQVIAETSMHDFHMASFYTKWINDMRDSQEENGRIPNTSPVLVGGMGGGVAWGSAYILIPWWMNHYYQDNRILEEHYPSMKRYVNYLKELGTKDEDPSEPFIIDNFDGYWYSLGEWCAPGESDGPNHPVVNTFYYYNNNLLLSKIAAVLGHDEDALYYKNLSDTVKQHFNRKFFNPETALYGTEEAYQTYQLIALIGNVVPDGYRDKVFQTIVEDIKMRDDHLNTGIIGTKYLWPALVQGGENELAYRVATQTTWPSFGYWLKNDATTLLEKWSGENSHNHQMFGSITEYFYKFLAGIQSPMEGNTTKGYKNIHIAPYIPPGLDFVNASLETVAGKVSSNWKKETDVFTHDIIVPANSSATIALPLSGFNDVVVYEGEEKIWDNNNFVEGVTGVTQAKVEENSLMIKTGSGNYRFRVENK</sequence>
<name>A0A9X3F8W6_9BACT</name>
<dbReference type="EC" id="3.2.1.40" evidence="2"/>
<dbReference type="InterPro" id="IPR012341">
    <property type="entry name" value="6hp_glycosidase-like_sf"/>
</dbReference>
<dbReference type="Gene3D" id="1.50.10.10">
    <property type="match status" value="1"/>
</dbReference>
<proteinExistence type="predicted"/>
<evidence type="ECO:0000259" key="5">
    <source>
        <dbReference type="Pfam" id="PF08531"/>
    </source>
</evidence>
<dbReference type="Gene3D" id="2.60.40.10">
    <property type="entry name" value="Immunoglobulins"/>
    <property type="match status" value="1"/>
</dbReference>
<dbReference type="GO" id="GO:0030596">
    <property type="term" value="F:alpha-L-rhamnosidase activity"/>
    <property type="evidence" value="ECO:0007669"/>
    <property type="project" value="UniProtKB-EC"/>
</dbReference>
<dbReference type="InterPro" id="IPR016007">
    <property type="entry name" value="Alpha_rhamnosid"/>
</dbReference>
<dbReference type="Pfam" id="PF05592">
    <property type="entry name" value="Bac_rhamnosid"/>
    <property type="match status" value="1"/>
</dbReference>
<dbReference type="PIRSF" id="PIRSF010631">
    <property type="entry name" value="A-rhamnsds"/>
    <property type="match status" value="1"/>
</dbReference>
<dbReference type="RefSeq" id="WP_343333290.1">
    <property type="nucleotide sequence ID" value="NZ_JAPOHD010000024.1"/>
</dbReference>
<dbReference type="PANTHER" id="PTHR33307">
    <property type="entry name" value="ALPHA-RHAMNOSIDASE (EUROFUNG)"/>
    <property type="match status" value="1"/>
</dbReference>
<evidence type="ECO:0000313" key="9">
    <source>
        <dbReference type="Proteomes" id="UP001145087"/>
    </source>
</evidence>
<comment type="catalytic activity">
    <reaction evidence="1">
        <text>Hydrolysis of terminal non-reducing alpha-L-rhamnose residues in alpha-L-rhamnosides.</text>
        <dbReference type="EC" id="3.2.1.40"/>
    </reaction>
</comment>
<evidence type="ECO:0000313" key="8">
    <source>
        <dbReference type="EMBL" id="MCY1720956.1"/>
    </source>
</evidence>
<evidence type="ECO:0000259" key="7">
    <source>
        <dbReference type="Pfam" id="PF17390"/>
    </source>
</evidence>
<dbReference type="Proteomes" id="UP001145087">
    <property type="component" value="Unassembled WGS sequence"/>
</dbReference>
<feature type="domain" description="Bacterial alpha-L-rhamnosidase N-terminal" evidence="5">
    <location>
        <begin position="173"/>
        <end position="347"/>
    </location>
</feature>